<evidence type="ECO:0000313" key="2">
    <source>
        <dbReference type="Proteomes" id="UP000316626"/>
    </source>
</evidence>
<comment type="caution">
    <text evidence="1">The sequence shown here is derived from an EMBL/GenBank/DDBJ whole genome shotgun (WGS) entry which is preliminary data.</text>
</comment>
<dbReference type="SUPFAM" id="SSF158379">
    <property type="entry name" value="YqgQ-like"/>
    <property type="match status" value="1"/>
</dbReference>
<dbReference type="OrthoDB" id="2361671at2"/>
<organism evidence="1 2">
    <name type="scientific">Psychrobacillus vulpis</name>
    <dbReference type="NCBI Taxonomy" id="2325572"/>
    <lineage>
        <taxon>Bacteria</taxon>
        <taxon>Bacillati</taxon>
        <taxon>Bacillota</taxon>
        <taxon>Bacilli</taxon>
        <taxon>Bacillales</taxon>
        <taxon>Bacillaceae</taxon>
        <taxon>Psychrobacillus</taxon>
    </lineage>
</organism>
<dbReference type="InterPro" id="IPR009256">
    <property type="entry name" value="YqgQ-like"/>
</dbReference>
<dbReference type="AlphaFoldDB" id="A0A544TQ15"/>
<name>A0A544TQ15_9BACI</name>
<dbReference type="Pfam" id="PF06014">
    <property type="entry name" value="YqgQ-like"/>
    <property type="match status" value="1"/>
</dbReference>
<protein>
    <submittedName>
        <fullName evidence="1">DUF910 family protein</fullName>
    </submittedName>
</protein>
<gene>
    <name evidence="1" type="ORF">FG384_11485</name>
</gene>
<proteinExistence type="predicted"/>
<dbReference type="Gene3D" id="1.10.287.760">
    <property type="entry name" value="YqgQ-like"/>
    <property type="match status" value="1"/>
</dbReference>
<accession>A0A544TQ15</accession>
<dbReference type="RefSeq" id="WP_142642742.1">
    <property type="nucleotide sequence ID" value="NZ_VDGI01000012.1"/>
</dbReference>
<dbReference type="EMBL" id="VDGI01000012">
    <property type="protein sequence ID" value="TQR19548.1"/>
    <property type="molecule type" value="Genomic_DNA"/>
</dbReference>
<sequence length="65" mass="7951">MKSVYDVMQLLKRFGIYVYTKDRLADLELMKEEIKELYQMQMIEAKDFQIAILLLRQEQNKYKKS</sequence>
<keyword evidence="2" id="KW-1185">Reference proteome</keyword>
<dbReference type="InterPro" id="IPR023164">
    <property type="entry name" value="YqgQ-like_sf"/>
</dbReference>
<dbReference type="Proteomes" id="UP000316626">
    <property type="component" value="Unassembled WGS sequence"/>
</dbReference>
<evidence type="ECO:0000313" key="1">
    <source>
        <dbReference type="EMBL" id="TQR19548.1"/>
    </source>
</evidence>
<reference evidence="1 2" key="1">
    <citation type="submission" date="2019-06" db="EMBL/GenBank/DDBJ databases">
        <title>Psychrobacillus vulpis sp. nov., a new species isolated from feces of a red fox that inhabits in The Tablas de Daimiel Natural Park, Albacete, Spain.</title>
        <authorList>
            <person name="Rodriguez M."/>
            <person name="Reina J.C."/>
            <person name="Bejar V."/>
            <person name="Llamas I."/>
        </authorList>
    </citation>
    <scope>NUCLEOTIDE SEQUENCE [LARGE SCALE GENOMIC DNA]</scope>
    <source>
        <strain evidence="1 2">Z8</strain>
    </source>
</reference>